<dbReference type="PROSITE" id="PS50977">
    <property type="entry name" value="HTH_TETR_2"/>
    <property type="match status" value="1"/>
</dbReference>
<dbReference type="InterPro" id="IPR050109">
    <property type="entry name" value="HTH-type_TetR-like_transc_reg"/>
</dbReference>
<protein>
    <submittedName>
        <fullName evidence="6">TetR family transcriptional regulator</fullName>
    </submittedName>
</protein>
<dbReference type="InterPro" id="IPR009057">
    <property type="entry name" value="Homeodomain-like_sf"/>
</dbReference>
<sequence length="187" mass="20791">MGVAERKNRDREAREQRITAAARQIAEAEGWSAVTVRRLADEIEYSQPVLYSHFRNRDAIVGAVALEGFREIKTALHQAAQRSTDSRQACESVAIAYLDFARDNPALYEAMFTMPTDLLFAEADTRPELREAFEVLAAVVPSSLNVDVATETFWATLHGLAQLESSGRIKHSTRLARVALVIRGLFG</sequence>
<dbReference type="InterPro" id="IPR036271">
    <property type="entry name" value="Tet_transcr_reg_TetR-rel_C_sf"/>
</dbReference>
<dbReference type="PANTHER" id="PTHR30055">
    <property type="entry name" value="HTH-TYPE TRANSCRIPTIONAL REGULATOR RUTR"/>
    <property type="match status" value="1"/>
</dbReference>
<evidence type="ECO:0000313" key="6">
    <source>
        <dbReference type="EMBL" id="KEA58266.1"/>
    </source>
</evidence>
<evidence type="ECO:0000256" key="4">
    <source>
        <dbReference type="PROSITE-ProRule" id="PRU00335"/>
    </source>
</evidence>
<reference evidence="6" key="1">
    <citation type="submission" date="2014-04" db="EMBL/GenBank/DDBJ databases">
        <title>In planta biocontrol of soil-borne Fusarium wilt of banana through a plant endophytic bacterium, Burkholderia cenocepacia 869T2.</title>
        <authorList>
            <person name="Ho Y.-N."/>
            <person name="Chiang H.-M."/>
            <person name="Chao C.-P."/>
            <person name="Su C.-C."/>
            <person name="Hsu H.-F."/>
            <person name="Guo C.-T."/>
            <person name="Hsieh J.-L."/>
            <person name="Huang C.-C."/>
        </authorList>
    </citation>
    <scope>NUCLEOTIDE SEQUENCE [LARGE SCALE GENOMIC DNA]</scope>
    <source>
        <strain evidence="6">869T2</strain>
    </source>
</reference>
<accession>A0A071MP56</accession>
<dbReference type="EMBL" id="JJOA01000014">
    <property type="protein sequence ID" value="KEA58266.1"/>
    <property type="molecule type" value="Genomic_DNA"/>
</dbReference>
<proteinExistence type="predicted"/>
<evidence type="ECO:0000256" key="2">
    <source>
        <dbReference type="ARBA" id="ARBA00023125"/>
    </source>
</evidence>
<dbReference type="Pfam" id="PF00440">
    <property type="entry name" value="TetR_N"/>
    <property type="match status" value="1"/>
</dbReference>
<dbReference type="Pfam" id="PF13305">
    <property type="entry name" value="TetR_C_33"/>
    <property type="match status" value="1"/>
</dbReference>
<dbReference type="SUPFAM" id="SSF46689">
    <property type="entry name" value="Homeodomain-like"/>
    <property type="match status" value="1"/>
</dbReference>
<evidence type="ECO:0000256" key="3">
    <source>
        <dbReference type="ARBA" id="ARBA00023163"/>
    </source>
</evidence>
<organism evidence="6">
    <name type="scientific">Burkholderia cenocepacia</name>
    <dbReference type="NCBI Taxonomy" id="95486"/>
    <lineage>
        <taxon>Bacteria</taxon>
        <taxon>Pseudomonadati</taxon>
        <taxon>Pseudomonadota</taxon>
        <taxon>Betaproteobacteria</taxon>
        <taxon>Burkholderiales</taxon>
        <taxon>Burkholderiaceae</taxon>
        <taxon>Burkholderia</taxon>
        <taxon>Burkholderia cepacia complex</taxon>
    </lineage>
</organism>
<dbReference type="AlphaFoldDB" id="A0A071MP56"/>
<feature type="DNA-binding region" description="H-T-H motif" evidence="4">
    <location>
        <begin position="35"/>
        <end position="54"/>
    </location>
</feature>
<evidence type="ECO:0000259" key="5">
    <source>
        <dbReference type="PROSITE" id="PS50977"/>
    </source>
</evidence>
<name>A0A071MP56_9BURK</name>
<dbReference type="GO" id="GO:0000976">
    <property type="term" value="F:transcription cis-regulatory region binding"/>
    <property type="evidence" value="ECO:0007669"/>
    <property type="project" value="TreeGrafter"/>
</dbReference>
<dbReference type="GO" id="GO:0003700">
    <property type="term" value="F:DNA-binding transcription factor activity"/>
    <property type="evidence" value="ECO:0007669"/>
    <property type="project" value="TreeGrafter"/>
</dbReference>
<evidence type="ECO:0000256" key="1">
    <source>
        <dbReference type="ARBA" id="ARBA00023015"/>
    </source>
</evidence>
<comment type="caution">
    <text evidence="6">The sequence shown here is derived from an EMBL/GenBank/DDBJ whole genome shotgun (WGS) entry which is preliminary data.</text>
</comment>
<gene>
    <name evidence="6" type="ORF">DT99_18065</name>
</gene>
<dbReference type="InterPro" id="IPR001647">
    <property type="entry name" value="HTH_TetR"/>
</dbReference>
<dbReference type="OrthoDB" id="63332at2"/>
<feature type="domain" description="HTH tetR-type" evidence="5">
    <location>
        <begin position="12"/>
        <end position="72"/>
    </location>
</feature>
<keyword evidence="3" id="KW-0804">Transcription</keyword>
<dbReference type="InterPro" id="IPR025996">
    <property type="entry name" value="MT1864/Rv1816-like_C"/>
</dbReference>
<keyword evidence="2 4" id="KW-0238">DNA-binding</keyword>
<dbReference type="PANTHER" id="PTHR30055:SF234">
    <property type="entry name" value="HTH-TYPE TRANSCRIPTIONAL REGULATOR BETI"/>
    <property type="match status" value="1"/>
</dbReference>
<keyword evidence="1" id="KW-0805">Transcription regulation</keyword>
<dbReference type="SUPFAM" id="SSF48498">
    <property type="entry name" value="Tetracyclin repressor-like, C-terminal domain"/>
    <property type="match status" value="1"/>
</dbReference>
<dbReference type="Gene3D" id="1.10.357.10">
    <property type="entry name" value="Tetracycline Repressor, domain 2"/>
    <property type="match status" value="1"/>
</dbReference>